<gene>
    <name evidence="1" type="ORF">GLW05_14340</name>
</gene>
<protein>
    <submittedName>
        <fullName evidence="1">Uncharacterized protein</fullName>
    </submittedName>
</protein>
<dbReference type="EMBL" id="WMEQ01000011">
    <property type="protein sequence ID" value="MYL34771.1"/>
    <property type="molecule type" value="Genomic_DNA"/>
</dbReference>
<dbReference type="OrthoDB" id="9894372at2"/>
<proteinExistence type="predicted"/>
<evidence type="ECO:0000313" key="1">
    <source>
        <dbReference type="EMBL" id="MYL34771.1"/>
    </source>
</evidence>
<name>A0A6I5A3T8_9BACI</name>
<dbReference type="AlphaFoldDB" id="A0A6I5A3T8"/>
<organism evidence="1 2">
    <name type="scientific">Pontibacillus yanchengensis</name>
    <dbReference type="NCBI Taxonomy" id="462910"/>
    <lineage>
        <taxon>Bacteria</taxon>
        <taxon>Bacillati</taxon>
        <taxon>Bacillota</taxon>
        <taxon>Bacilli</taxon>
        <taxon>Bacillales</taxon>
        <taxon>Bacillaceae</taxon>
        <taxon>Pontibacillus</taxon>
    </lineage>
</organism>
<dbReference type="RefSeq" id="WP_160847036.1">
    <property type="nucleotide sequence ID" value="NZ_WMEQ01000011.1"/>
</dbReference>
<evidence type="ECO:0000313" key="2">
    <source>
        <dbReference type="Proteomes" id="UP000468638"/>
    </source>
</evidence>
<sequence length="45" mass="5565">MQDQLFIFSIVIKRRSHKERMQSIIRTECITKQIQSQRDRNLFIK</sequence>
<accession>A0A6I5A3T8</accession>
<dbReference type="Proteomes" id="UP000468638">
    <property type="component" value="Unassembled WGS sequence"/>
</dbReference>
<comment type="caution">
    <text evidence="1">The sequence shown here is derived from an EMBL/GenBank/DDBJ whole genome shotgun (WGS) entry which is preliminary data.</text>
</comment>
<reference evidence="1 2" key="1">
    <citation type="submission" date="2019-11" db="EMBL/GenBank/DDBJ databases">
        <title>Genome sequences of 17 halophilic strains isolated from different environments.</title>
        <authorList>
            <person name="Furrow R.E."/>
        </authorList>
    </citation>
    <scope>NUCLEOTIDE SEQUENCE [LARGE SCALE GENOMIC DNA]</scope>
    <source>
        <strain evidence="1 2">22514_16_FS</strain>
    </source>
</reference>